<evidence type="ECO:0000256" key="7">
    <source>
        <dbReference type="ARBA" id="ARBA00023136"/>
    </source>
</evidence>
<comment type="subcellular location">
    <subcellularLocation>
        <location evidence="1">Cell inner membrane</location>
        <topology evidence="1">Multi-pass membrane protein</topology>
    </subcellularLocation>
</comment>
<feature type="transmembrane region" description="Helical" evidence="9">
    <location>
        <begin position="119"/>
        <end position="140"/>
    </location>
</feature>
<evidence type="ECO:0000313" key="11">
    <source>
        <dbReference type="Proteomes" id="UP000216361"/>
    </source>
</evidence>
<evidence type="ECO:0000256" key="9">
    <source>
        <dbReference type="SAM" id="Phobius"/>
    </source>
</evidence>
<evidence type="ECO:0000256" key="2">
    <source>
        <dbReference type="ARBA" id="ARBA00022448"/>
    </source>
</evidence>
<evidence type="ECO:0000256" key="4">
    <source>
        <dbReference type="ARBA" id="ARBA00022519"/>
    </source>
</evidence>
<feature type="transmembrane region" description="Helical" evidence="9">
    <location>
        <begin position="15"/>
        <end position="41"/>
    </location>
</feature>
<evidence type="ECO:0000256" key="6">
    <source>
        <dbReference type="ARBA" id="ARBA00022989"/>
    </source>
</evidence>
<comment type="similarity">
    <text evidence="8">Belongs to the TsuA/YedE (TC 9.B.102) family.</text>
</comment>
<evidence type="ECO:0000256" key="5">
    <source>
        <dbReference type="ARBA" id="ARBA00022692"/>
    </source>
</evidence>
<dbReference type="OrthoDB" id="9814020at2"/>
<feature type="transmembrane region" description="Helical" evidence="9">
    <location>
        <begin position="53"/>
        <end position="70"/>
    </location>
</feature>
<keyword evidence="7 9" id="KW-0472">Membrane</keyword>
<dbReference type="Proteomes" id="UP000216361">
    <property type="component" value="Unassembled WGS sequence"/>
</dbReference>
<dbReference type="PANTHER" id="PTHR30574:SF1">
    <property type="entry name" value="SULPHUR TRANSPORT DOMAIN-CONTAINING PROTEIN"/>
    <property type="match status" value="1"/>
</dbReference>
<dbReference type="InterPro" id="IPR007272">
    <property type="entry name" value="Sulf_transp_TsuA/YedE"/>
</dbReference>
<keyword evidence="2" id="KW-0813">Transport</keyword>
<comment type="caution">
    <text evidence="10">The sequence shown here is derived from an EMBL/GenBank/DDBJ whole genome shotgun (WGS) entry which is preliminary data.</text>
</comment>
<evidence type="ECO:0000313" key="10">
    <source>
        <dbReference type="EMBL" id="OYQ18100.1"/>
    </source>
</evidence>
<feature type="transmembrane region" description="Helical" evidence="9">
    <location>
        <begin position="82"/>
        <end position="99"/>
    </location>
</feature>
<keyword evidence="3" id="KW-1003">Cell membrane</keyword>
<evidence type="ECO:0000256" key="3">
    <source>
        <dbReference type="ARBA" id="ARBA00022475"/>
    </source>
</evidence>
<evidence type="ECO:0008006" key="12">
    <source>
        <dbReference type="Google" id="ProtNLM"/>
    </source>
</evidence>
<reference evidence="10 11" key="1">
    <citation type="submission" date="2017-07" db="EMBL/GenBank/DDBJ databases">
        <title>Elstera cyanobacteriorum sp. nov., a novel bacterium isolated from cyanobacterial aggregates in a eutrophic lake.</title>
        <authorList>
            <person name="Cai H."/>
        </authorList>
    </citation>
    <scope>NUCLEOTIDE SEQUENCE [LARGE SCALE GENOMIC DNA]</scope>
    <source>
        <strain evidence="10 11">TH019</strain>
    </source>
</reference>
<dbReference type="Pfam" id="PF04143">
    <property type="entry name" value="Sulf_transp"/>
    <property type="match status" value="1"/>
</dbReference>
<evidence type="ECO:0000256" key="8">
    <source>
        <dbReference type="ARBA" id="ARBA00035655"/>
    </source>
</evidence>
<name>A0A255XPB0_9PROT</name>
<dbReference type="RefSeq" id="WP_094409661.1">
    <property type="nucleotide sequence ID" value="NZ_BMJZ01000002.1"/>
</dbReference>
<keyword evidence="6 9" id="KW-1133">Transmembrane helix</keyword>
<proteinExistence type="inferred from homology"/>
<dbReference type="GO" id="GO:0005886">
    <property type="term" value="C:plasma membrane"/>
    <property type="evidence" value="ECO:0007669"/>
    <property type="project" value="UniProtKB-SubCell"/>
</dbReference>
<gene>
    <name evidence="10" type="ORF">CHR90_14155</name>
</gene>
<dbReference type="AlphaFoldDB" id="A0A255XPB0"/>
<evidence type="ECO:0000256" key="1">
    <source>
        <dbReference type="ARBA" id="ARBA00004429"/>
    </source>
</evidence>
<keyword evidence="11" id="KW-1185">Reference proteome</keyword>
<keyword evidence="5 9" id="KW-0812">Transmembrane</keyword>
<keyword evidence="4" id="KW-0997">Cell inner membrane</keyword>
<accession>A0A255XPB0</accession>
<dbReference type="EMBL" id="NOXS01000033">
    <property type="protein sequence ID" value="OYQ18100.1"/>
    <property type="molecule type" value="Genomic_DNA"/>
</dbReference>
<protein>
    <recommendedName>
        <fullName evidence="12">Sulphur transport domain-containing protein</fullName>
    </recommendedName>
</protein>
<dbReference type="PANTHER" id="PTHR30574">
    <property type="entry name" value="INNER MEMBRANE PROTEIN YEDE"/>
    <property type="match status" value="1"/>
</dbReference>
<sequence length="142" mass="14501">MTAFSPVSALVGGGLIGLASVLMLAVFGRIAGISGIAVRLLPPYTDRETSGRAAFILGLIAAPLLIWLLTGTRPAAVVEAGPMRLLVAGALVGFGAVYGSGCTSGHGVCGLSRLSRRSFVAVGVFMTTAILTVFVTRHWMGV</sequence>
<organism evidence="10 11">
    <name type="scientific">Elstera cyanobacteriorum</name>
    <dbReference type="NCBI Taxonomy" id="2022747"/>
    <lineage>
        <taxon>Bacteria</taxon>
        <taxon>Pseudomonadati</taxon>
        <taxon>Pseudomonadota</taxon>
        <taxon>Alphaproteobacteria</taxon>
        <taxon>Rhodospirillales</taxon>
        <taxon>Rhodospirillaceae</taxon>
        <taxon>Elstera</taxon>
    </lineage>
</organism>